<evidence type="ECO:0000256" key="2">
    <source>
        <dbReference type="SAM" id="Phobius"/>
    </source>
</evidence>
<evidence type="ECO:0000256" key="1">
    <source>
        <dbReference type="SAM" id="MobiDB-lite"/>
    </source>
</evidence>
<organism evidence="3 4">
    <name type="scientific">Streptomyces fumanus</name>
    <dbReference type="NCBI Taxonomy" id="67302"/>
    <lineage>
        <taxon>Bacteria</taxon>
        <taxon>Bacillati</taxon>
        <taxon>Actinomycetota</taxon>
        <taxon>Actinomycetes</taxon>
        <taxon>Kitasatosporales</taxon>
        <taxon>Streptomycetaceae</taxon>
        <taxon>Streptomyces</taxon>
    </lineage>
</organism>
<keyword evidence="2" id="KW-0472">Membrane</keyword>
<keyword evidence="2" id="KW-1133">Transmembrane helix</keyword>
<gene>
    <name evidence="3" type="ORF">GCM10018772_50150</name>
</gene>
<feature type="region of interest" description="Disordered" evidence="1">
    <location>
        <begin position="44"/>
        <end position="75"/>
    </location>
</feature>
<feature type="transmembrane region" description="Helical" evidence="2">
    <location>
        <begin position="12"/>
        <end position="34"/>
    </location>
</feature>
<dbReference type="Proteomes" id="UP000630718">
    <property type="component" value="Unassembled WGS sequence"/>
</dbReference>
<dbReference type="AlphaFoldDB" id="A0A919ANR6"/>
<keyword evidence="4" id="KW-1185">Reference proteome</keyword>
<evidence type="ECO:0000313" key="3">
    <source>
        <dbReference type="EMBL" id="GHF18979.1"/>
    </source>
</evidence>
<keyword evidence="2" id="KW-0812">Transmembrane</keyword>
<reference evidence="3" key="2">
    <citation type="submission" date="2020-09" db="EMBL/GenBank/DDBJ databases">
        <authorList>
            <person name="Sun Q."/>
            <person name="Ohkuma M."/>
        </authorList>
    </citation>
    <scope>NUCLEOTIDE SEQUENCE</scope>
    <source>
        <strain evidence="3">JCM 4477</strain>
    </source>
</reference>
<feature type="compositionally biased region" description="Low complexity" evidence="1">
    <location>
        <begin position="45"/>
        <end position="60"/>
    </location>
</feature>
<dbReference type="EMBL" id="BNBI01000011">
    <property type="protein sequence ID" value="GHF18979.1"/>
    <property type="molecule type" value="Genomic_DNA"/>
</dbReference>
<name>A0A919ANR6_9ACTN</name>
<evidence type="ECO:0000313" key="4">
    <source>
        <dbReference type="Proteomes" id="UP000630718"/>
    </source>
</evidence>
<proteinExistence type="predicted"/>
<accession>A0A919ANR6</accession>
<sequence>MVCMTGEQTEALIGMLVTLGLFAVMVLPSVAGIVRDRRIDREIRQAQQPAASRPAEPPAATWSAAGRRAKKLVSS</sequence>
<comment type="caution">
    <text evidence="3">The sequence shown here is derived from an EMBL/GenBank/DDBJ whole genome shotgun (WGS) entry which is preliminary data.</text>
</comment>
<protein>
    <submittedName>
        <fullName evidence="3">Uncharacterized protein</fullName>
    </submittedName>
</protein>
<reference evidence="3" key="1">
    <citation type="journal article" date="2014" name="Int. J. Syst. Evol. Microbiol.">
        <title>Complete genome sequence of Corynebacterium casei LMG S-19264T (=DSM 44701T), isolated from a smear-ripened cheese.</title>
        <authorList>
            <consortium name="US DOE Joint Genome Institute (JGI-PGF)"/>
            <person name="Walter F."/>
            <person name="Albersmeier A."/>
            <person name="Kalinowski J."/>
            <person name="Ruckert C."/>
        </authorList>
    </citation>
    <scope>NUCLEOTIDE SEQUENCE</scope>
    <source>
        <strain evidence="3">JCM 4477</strain>
    </source>
</reference>